<comment type="caution">
    <text evidence="2">The sequence shown here is derived from an EMBL/GenBank/DDBJ whole genome shotgun (WGS) entry which is preliminary data.</text>
</comment>
<dbReference type="Proteomes" id="UP000660262">
    <property type="component" value="Unassembled WGS sequence"/>
</dbReference>
<evidence type="ECO:0000256" key="1">
    <source>
        <dbReference type="SAM" id="MobiDB-lite"/>
    </source>
</evidence>
<feature type="region of interest" description="Disordered" evidence="1">
    <location>
        <begin position="1"/>
        <end position="28"/>
    </location>
</feature>
<organism evidence="2 3">
    <name type="scientific">Pycnococcus provasolii</name>
    <dbReference type="NCBI Taxonomy" id="41880"/>
    <lineage>
        <taxon>Eukaryota</taxon>
        <taxon>Viridiplantae</taxon>
        <taxon>Chlorophyta</taxon>
        <taxon>Pseudoscourfieldiophyceae</taxon>
        <taxon>Pseudoscourfieldiales</taxon>
        <taxon>Pycnococcaceae</taxon>
        <taxon>Pycnococcus</taxon>
    </lineage>
</organism>
<dbReference type="EMBL" id="BNJQ01000026">
    <property type="protein sequence ID" value="GHP09768.1"/>
    <property type="molecule type" value="Genomic_DNA"/>
</dbReference>
<accession>A0A830HRZ9</accession>
<feature type="compositionally biased region" description="Basic and acidic residues" evidence="1">
    <location>
        <begin position="18"/>
        <end position="28"/>
    </location>
</feature>
<sequence>MNWRLLAPQPSAQPSEEEPQKKSVHKDEAGTSWCVDAHACMRHLGGLICPISFAEGGVFSSNPIGFGEKLERPMTAQEKYGAYAGTSVAFSPEGLTHTTKTSEFGFRYSQVEGDKNASSGHHPSFDHFSSSNVETGERDFFPNAGKGTSKPPDSMQA</sequence>
<evidence type="ECO:0000313" key="2">
    <source>
        <dbReference type="EMBL" id="GHP09768.1"/>
    </source>
</evidence>
<gene>
    <name evidence="2" type="ORF">PPROV_000850300</name>
</gene>
<reference evidence="2" key="1">
    <citation type="submission" date="2020-10" db="EMBL/GenBank/DDBJ databases">
        <title>Unveiling of a novel bifunctional photoreceptor, Dualchrome1, isolated from a cosmopolitan green alga.</title>
        <authorList>
            <person name="Suzuki S."/>
            <person name="Kawachi M."/>
        </authorList>
    </citation>
    <scope>NUCLEOTIDE SEQUENCE</scope>
    <source>
        <strain evidence="2">NIES 2893</strain>
    </source>
</reference>
<keyword evidence="3" id="KW-1185">Reference proteome</keyword>
<name>A0A830HRZ9_9CHLO</name>
<proteinExistence type="predicted"/>
<dbReference type="AlphaFoldDB" id="A0A830HRZ9"/>
<evidence type="ECO:0000313" key="3">
    <source>
        <dbReference type="Proteomes" id="UP000660262"/>
    </source>
</evidence>
<protein>
    <submittedName>
        <fullName evidence="2">Uncharacterized protein</fullName>
    </submittedName>
</protein>
<feature type="region of interest" description="Disordered" evidence="1">
    <location>
        <begin position="113"/>
        <end position="157"/>
    </location>
</feature>
<feature type="compositionally biased region" description="Polar residues" evidence="1">
    <location>
        <begin position="116"/>
        <end position="134"/>
    </location>
</feature>